<name>A0ABQ7FTY1_DUNSA</name>
<protein>
    <recommendedName>
        <fullName evidence="3">Encoded protein</fullName>
    </recommendedName>
</protein>
<accession>A0ABQ7FTY1</accession>
<gene>
    <name evidence="1" type="ORF">DUNSADRAFT_6179</name>
</gene>
<proteinExistence type="predicted"/>
<evidence type="ECO:0000313" key="2">
    <source>
        <dbReference type="Proteomes" id="UP000815325"/>
    </source>
</evidence>
<sequence length="95" mass="10452">MLHAPEAMAIKAMKLHFLQICSTTVVQSCCISPALACPRAIIFAMLGNGPLCLRRALLCNPFVETSFSARSLQQLSISRDFKTVLGEKRLCHALF</sequence>
<reference evidence="1" key="1">
    <citation type="submission" date="2017-08" db="EMBL/GenBank/DDBJ databases">
        <authorList>
            <person name="Polle J.E."/>
            <person name="Barry K."/>
            <person name="Cushman J."/>
            <person name="Schmutz J."/>
            <person name="Tran D."/>
            <person name="Hathwaick L.T."/>
            <person name="Yim W.C."/>
            <person name="Jenkins J."/>
            <person name="Mckie-Krisberg Z.M."/>
            <person name="Prochnik S."/>
            <person name="Lindquist E."/>
            <person name="Dockter R.B."/>
            <person name="Adam C."/>
            <person name="Molina H."/>
            <person name="Bunkerborg J."/>
            <person name="Jin E."/>
            <person name="Buchheim M."/>
            <person name="Magnuson J."/>
        </authorList>
    </citation>
    <scope>NUCLEOTIDE SEQUENCE</scope>
    <source>
        <strain evidence="1">CCAP 19/18</strain>
    </source>
</reference>
<evidence type="ECO:0000313" key="1">
    <source>
        <dbReference type="EMBL" id="KAF5825885.1"/>
    </source>
</evidence>
<comment type="caution">
    <text evidence="1">The sequence shown here is derived from an EMBL/GenBank/DDBJ whole genome shotgun (WGS) entry which is preliminary data.</text>
</comment>
<organism evidence="1 2">
    <name type="scientific">Dunaliella salina</name>
    <name type="common">Green alga</name>
    <name type="synonym">Protococcus salinus</name>
    <dbReference type="NCBI Taxonomy" id="3046"/>
    <lineage>
        <taxon>Eukaryota</taxon>
        <taxon>Viridiplantae</taxon>
        <taxon>Chlorophyta</taxon>
        <taxon>core chlorophytes</taxon>
        <taxon>Chlorophyceae</taxon>
        <taxon>CS clade</taxon>
        <taxon>Chlamydomonadales</taxon>
        <taxon>Dunaliellaceae</taxon>
        <taxon>Dunaliella</taxon>
    </lineage>
</organism>
<dbReference type="EMBL" id="MU071753">
    <property type="protein sequence ID" value="KAF5825885.1"/>
    <property type="molecule type" value="Genomic_DNA"/>
</dbReference>
<dbReference type="Proteomes" id="UP000815325">
    <property type="component" value="Unassembled WGS sequence"/>
</dbReference>
<evidence type="ECO:0008006" key="3">
    <source>
        <dbReference type="Google" id="ProtNLM"/>
    </source>
</evidence>
<keyword evidence="2" id="KW-1185">Reference proteome</keyword>